<feature type="compositionally biased region" description="Basic and acidic residues" evidence="1">
    <location>
        <begin position="82"/>
        <end position="93"/>
    </location>
</feature>
<dbReference type="InterPro" id="IPR008613">
    <property type="entry name" value="Excalibur_Ca-bd_domain"/>
</dbReference>
<dbReference type="SMART" id="SM00894">
    <property type="entry name" value="Excalibur"/>
    <property type="match status" value="1"/>
</dbReference>
<proteinExistence type="predicted"/>
<dbReference type="AlphaFoldDB" id="A0A4U6QPQ4"/>
<evidence type="ECO:0000313" key="4">
    <source>
        <dbReference type="Proteomes" id="UP000306985"/>
    </source>
</evidence>
<reference evidence="3 4" key="1">
    <citation type="submission" date="2019-05" db="EMBL/GenBank/DDBJ databases">
        <title>Nakamurella sp. N5BH11, whole genome shotgun sequence.</title>
        <authorList>
            <person name="Tuo L."/>
        </authorList>
    </citation>
    <scope>NUCLEOTIDE SEQUENCE [LARGE SCALE GENOMIC DNA]</scope>
    <source>
        <strain evidence="3 4">N5BH11</strain>
    </source>
</reference>
<dbReference type="Proteomes" id="UP000306985">
    <property type="component" value="Unassembled WGS sequence"/>
</dbReference>
<keyword evidence="4" id="KW-1185">Reference proteome</keyword>
<dbReference type="Pfam" id="PF05901">
    <property type="entry name" value="Excalibur"/>
    <property type="match status" value="1"/>
</dbReference>
<feature type="domain" description="Excalibur calcium-binding" evidence="2">
    <location>
        <begin position="57"/>
        <end position="93"/>
    </location>
</feature>
<evidence type="ECO:0000313" key="3">
    <source>
        <dbReference type="EMBL" id="TKV62052.1"/>
    </source>
</evidence>
<dbReference type="EMBL" id="SZZH01000001">
    <property type="protein sequence ID" value="TKV62052.1"/>
    <property type="molecule type" value="Genomic_DNA"/>
</dbReference>
<organism evidence="3 4">
    <name type="scientific">Nakamurella flava</name>
    <dbReference type="NCBI Taxonomy" id="2576308"/>
    <lineage>
        <taxon>Bacteria</taxon>
        <taxon>Bacillati</taxon>
        <taxon>Actinomycetota</taxon>
        <taxon>Actinomycetes</taxon>
        <taxon>Nakamurellales</taxon>
        <taxon>Nakamurellaceae</taxon>
        <taxon>Nakamurella</taxon>
    </lineage>
</organism>
<comment type="caution">
    <text evidence="3">The sequence shown here is derived from an EMBL/GenBank/DDBJ whole genome shotgun (WGS) entry which is preliminary data.</text>
</comment>
<evidence type="ECO:0000256" key="1">
    <source>
        <dbReference type="SAM" id="MobiDB-lite"/>
    </source>
</evidence>
<accession>A0A4U6QPQ4</accession>
<sequence>MTADPSPVTVTVSVDAPAAAAEAPAVPAPAPLAAIPSTTKAPTTGAKPEPTRGGGGSYKNCSEARAAGAAPVHVGDPGYGSHLDRDGDGVGCE</sequence>
<gene>
    <name evidence="3" type="ORF">FDO65_00800</name>
</gene>
<feature type="compositionally biased region" description="Low complexity" evidence="1">
    <location>
        <begin position="20"/>
        <end position="39"/>
    </location>
</feature>
<name>A0A4U6QPQ4_9ACTN</name>
<feature type="region of interest" description="Disordered" evidence="1">
    <location>
        <begin position="20"/>
        <end position="93"/>
    </location>
</feature>
<dbReference type="OrthoDB" id="4337778at2"/>
<evidence type="ECO:0000259" key="2">
    <source>
        <dbReference type="SMART" id="SM00894"/>
    </source>
</evidence>
<protein>
    <submittedName>
        <fullName evidence="3">Excalibur calcium-binding domain-containing protein</fullName>
    </submittedName>
</protein>